<evidence type="ECO:0000313" key="3">
    <source>
        <dbReference type="Proteomes" id="UP000199541"/>
    </source>
</evidence>
<sequence length="201" mass="22094">MSERLIVVSNRIPTTEPSSGGLVVALHGALSEQGGLWIGAHAELDWTPIRYIHRAVDRDKLALLYRMARIGLVTSFADGMNLVAKEYVAAQDPEDPGVLILSRFAGAAEDMKGALLVNPYDIQACALAIDEAFHMPREERLRRHKINLSVVERTDVSTWAAQFLSSLAEAPTTPEAATRRGKRLRIPGAERGLLRAVHRPI</sequence>
<dbReference type="PANTHER" id="PTHR10788:SF106">
    <property type="entry name" value="BCDNA.GH08860"/>
    <property type="match status" value="1"/>
</dbReference>
<organism evidence="2 3">
    <name type="scientific">Allgaiera indica</name>
    <dbReference type="NCBI Taxonomy" id="765699"/>
    <lineage>
        <taxon>Bacteria</taxon>
        <taxon>Pseudomonadati</taxon>
        <taxon>Pseudomonadota</taxon>
        <taxon>Alphaproteobacteria</taxon>
        <taxon>Rhodobacterales</taxon>
        <taxon>Paracoccaceae</taxon>
        <taxon>Allgaiera</taxon>
    </lineage>
</organism>
<reference evidence="2 3" key="1">
    <citation type="submission" date="2016-10" db="EMBL/GenBank/DDBJ databases">
        <authorList>
            <person name="Varghese N."/>
            <person name="Submissions S."/>
        </authorList>
    </citation>
    <scope>NUCLEOTIDE SEQUENCE [LARGE SCALE GENOMIC DNA]</scope>
    <source>
        <strain evidence="2 3">DSM 24802</strain>
    </source>
</reference>
<gene>
    <name evidence="2" type="ORF">SAMN05444006_1422</name>
</gene>
<dbReference type="EMBL" id="FNOB01000042">
    <property type="protein sequence ID" value="SDX90991.1"/>
    <property type="molecule type" value="Genomic_DNA"/>
</dbReference>
<dbReference type="Gene3D" id="3.40.50.2000">
    <property type="entry name" value="Glycogen Phosphorylase B"/>
    <property type="match status" value="2"/>
</dbReference>
<dbReference type="Pfam" id="PF00982">
    <property type="entry name" value="Glyco_transf_20"/>
    <property type="match status" value="1"/>
</dbReference>
<protein>
    <submittedName>
        <fullName evidence="2">Trehalose 6-phosphate synthase</fullName>
    </submittedName>
</protein>
<accession>A0A1H3FJ10</accession>
<keyword evidence="3" id="KW-1185">Reference proteome</keyword>
<dbReference type="Proteomes" id="UP000199541">
    <property type="component" value="Unassembled WGS sequence"/>
</dbReference>
<dbReference type="SUPFAM" id="SSF53756">
    <property type="entry name" value="UDP-Glycosyltransferase/glycogen phosphorylase"/>
    <property type="match status" value="1"/>
</dbReference>
<comment type="similarity">
    <text evidence="1">Belongs to the glycosyltransferase 20 family.</text>
</comment>
<evidence type="ECO:0000313" key="2">
    <source>
        <dbReference type="EMBL" id="SDX90991.1"/>
    </source>
</evidence>
<proteinExistence type="inferred from homology"/>
<dbReference type="PANTHER" id="PTHR10788">
    <property type="entry name" value="TREHALOSE-6-PHOSPHATE SYNTHASE"/>
    <property type="match status" value="1"/>
</dbReference>
<evidence type="ECO:0000256" key="1">
    <source>
        <dbReference type="ARBA" id="ARBA00008799"/>
    </source>
</evidence>
<comment type="caution">
    <text evidence="2">The sequence shown here is derived from an EMBL/GenBank/DDBJ whole genome shotgun (WGS) entry which is preliminary data.</text>
</comment>
<dbReference type="InterPro" id="IPR001830">
    <property type="entry name" value="Glyco_trans_20"/>
</dbReference>
<name>A0A1H3FJ10_9RHOB</name>